<keyword evidence="2" id="KW-1185">Reference proteome</keyword>
<evidence type="ECO:0000313" key="1">
    <source>
        <dbReference type="EMBL" id="CAH4026953.1"/>
    </source>
</evidence>
<gene>
    <name evidence="1" type="ORF">PIBRA_LOCUS4472</name>
</gene>
<reference evidence="1" key="1">
    <citation type="submission" date="2022-05" db="EMBL/GenBank/DDBJ databases">
        <authorList>
            <person name="Okamura Y."/>
        </authorList>
    </citation>
    <scope>NUCLEOTIDE SEQUENCE</scope>
</reference>
<organism evidence="1 2">
    <name type="scientific">Pieris brassicae</name>
    <name type="common">White butterfly</name>
    <name type="synonym">Large white butterfly</name>
    <dbReference type="NCBI Taxonomy" id="7116"/>
    <lineage>
        <taxon>Eukaryota</taxon>
        <taxon>Metazoa</taxon>
        <taxon>Ecdysozoa</taxon>
        <taxon>Arthropoda</taxon>
        <taxon>Hexapoda</taxon>
        <taxon>Insecta</taxon>
        <taxon>Pterygota</taxon>
        <taxon>Neoptera</taxon>
        <taxon>Endopterygota</taxon>
        <taxon>Lepidoptera</taxon>
        <taxon>Glossata</taxon>
        <taxon>Ditrysia</taxon>
        <taxon>Papilionoidea</taxon>
        <taxon>Pieridae</taxon>
        <taxon>Pierinae</taxon>
        <taxon>Pieris</taxon>
    </lineage>
</organism>
<sequence>MRYSLRTENVSEIALQKAPKPDWAGGELGAGGESPLARSMALGVWRGARCLLVGKDCRTPDAACTRFTPHVRAFALHKRV</sequence>
<dbReference type="AlphaFoldDB" id="A0A9P0X961"/>
<accession>A0A9P0X961</accession>
<proteinExistence type="predicted"/>
<protein>
    <submittedName>
        <fullName evidence="1">Uncharacterized protein</fullName>
    </submittedName>
</protein>
<comment type="caution">
    <text evidence="1">The sequence shown here is derived from an EMBL/GenBank/DDBJ whole genome shotgun (WGS) entry which is preliminary data.</text>
</comment>
<name>A0A9P0X961_PIEBR</name>
<dbReference type="Proteomes" id="UP001152562">
    <property type="component" value="Unassembled WGS sequence"/>
</dbReference>
<dbReference type="EMBL" id="CALOZG010000005">
    <property type="protein sequence ID" value="CAH4026953.1"/>
    <property type="molecule type" value="Genomic_DNA"/>
</dbReference>
<evidence type="ECO:0000313" key="2">
    <source>
        <dbReference type="Proteomes" id="UP001152562"/>
    </source>
</evidence>